<keyword evidence="2" id="KW-1185">Reference proteome</keyword>
<evidence type="ECO:0000313" key="1">
    <source>
        <dbReference type="EMBL" id="QTA83216.1"/>
    </source>
</evidence>
<proteinExistence type="predicted"/>
<dbReference type="KEGG" id="dli:dnl_56120"/>
<reference evidence="1" key="1">
    <citation type="journal article" date="2021" name="Microb. Physiol.">
        <title>Proteogenomic Insights into the Physiology of Marine, Sulfate-Reducing, Filamentous Desulfonema limicola and Desulfonema magnum.</title>
        <authorList>
            <person name="Schnaars V."/>
            <person name="Wohlbrand L."/>
            <person name="Scheve S."/>
            <person name="Hinrichs C."/>
            <person name="Reinhardt R."/>
            <person name="Rabus R."/>
        </authorList>
    </citation>
    <scope>NUCLEOTIDE SEQUENCE</scope>
    <source>
        <strain evidence="1">5ac10</strain>
    </source>
</reference>
<organism evidence="1 2">
    <name type="scientific">Desulfonema limicola</name>
    <dbReference type="NCBI Taxonomy" id="45656"/>
    <lineage>
        <taxon>Bacteria</taxon>
        <taxon>Pseudomonadati</taxon>
        <taxon>Thermodesulfobacteriota</taxon>
        <taxon>Desulfobacteria</taxon>
        <taxon>Desulfobacterales</taxon>
        <taxon>Desulfococcaceae</taxon>
        <taxon>Desulfonema</taxon>
    </lineage>
</organism>
<protein>
    <submittedName>
        <fullName evidence="1">Uncharacterized protein</fullName>
    </submittedName>
</protein>
<accession>A0A975GJ47</accession>
<evidence type="ECO:0000313" key="2">
    <source>
        <dbReference type="Proteomes" id="UP000663720"/>
    </source>
</evidence>
<name>A0A975GJ47_9BACT</name>
<gene>
    <name evidence="1" type="ORF">dnl_56120</name>
</gene>
<dbReference type="EMBL" id="CP061799">
    <property type="protein sequence ID" value="QTA83216.1"/>
    <property type="molecule type" value="Genomic_DNA"/>
</dbReference>
<dbReference type="Proteomes" id="UP000663720">
    <property type="component" value="Chromosome"/>
</dbReference>
<dbReference type="AlphaFoldDB" id="A0A975GJ47"/>
<sequence length="38" mass="4035">MSAESLTTNVLSYFGGAEKISGHINPLVKPGLMCPEKN</sequence>